<accession>A0A9X0MJC4</accession>
<dbReference type="Pfam" id="PF00293">
    <property type="entry name" value="NUDIX"/>
    <property type="match status" value="1"/>
</dbReference>
<evidence type="ECO:0000313" key="5">
    <source>
        <dbReference type="Proteomes" id="UP000220210"/>
    </source>
</evidence>
<sequence>MQQKLNKILEEIKVETDKWKLKALHEEKASILEELKPSTKERIIYFEESEVAFVPTGFTNMEAIIDAMQTVPVLVDRRSILEYNAVQRHPIPYVIVKHQNKYFFIIREGNSGEIRLIGKMGMLGGHVGEEDIHVSNKDVDLFKTIENGLYRELMEEAGITSEMIESIHLEGLIKLSGGVEDDHLGFVYMVELRTDDIQSQEEGVIKGLWVDKEDLPSIKDKLENWSKVVYEEILQKK</sequence>
<name>A0A9X0MJC4_BACCE</name>
<evidence type="ECO:0000259" key="1">
    <source>
        <dbReference type="PROSITE" id="PS51462"/>
    </source>
</evidence>
<dbReference type="InterPro" id="IPR015797">
    <property type="entry name" value="NUDIX_hydrolase-like_dom_sf"/>
</dbReference>
<evidence type="ECO:0000313" key="3">
    <source>
        <dbReference type="EMBL" id="PFF51962.1"/>
    </source>
</evidence>
<dbReference type="Proteomes" id="UP000075476">
    <property type="component" value="Unassembled WGS sequence"/>
</dbReference>
<organism evidence="2 4">
    <name type="scientific">Bacillus cereus</name>
    <dbReference type="NCBI Taxonomy" id="1396"/>
    <lineage>
        <taxon>Bacteria</taxon>
        <taxon>Bacillati</taxon>
        <taxon>Bacillota</taxon>
        <taxon>Bacilli</taxon>
        <taxon>Bacillales</taxon>
        <taxon>Bacillaceae</taxon>
        <taxon>Bacillus</taxon>
        <taxon>Bacillus cereus group</taxon>
    </lineage>
</organism>
<reference evidence="3 5" key="2">
    <citation type="submission" date="2017-09" db="EMBL/GenBank/DDBJ databases">
        <title>Large-scale bioinformatics analysis of Bacillus genomes uncovers conserved roles of natural products in bacterial physiology.</title>
        <authorList>
            <consortium name="Agbiome Team Llc"/>
            <person name="Bleich R.M."/>
            <person name="Kirk G.J."/>
            <person name="Santa Maria K.C."/>
            <person name="Allen S.E."/>
            <person name="Farag S."/>
            <person name="Shank E.A."/>
            <person name="Bowers A."/>
        </authorList>
    </citation>
    <scope>NUCLEOTIDE SEQUENCE [LARGE SCALE GENOMIC DNA]</scope>
    <source>
        <strain evidence="3 5">AFS020204</strain>
    </source>
</reference>
<feature type="domain" description="Nudix hydrolase" evidence="1">
    <location>
        <begin position="87"/>
        <end position="235"/>
    </location>
</feature>
<evidence type="ECO:0000313" key="4">
    <source>
        <dbReference type="Proteomes" id="UP000075476"/>
    </source>
</evidence>
<dbReference type="EMBL" id="LOMO01000001">
    <property type="protein sequence ID" value="KXY50923.1"/>
    <property type="molecule type" value="Genomic_DNA"/>
</dbReference>
<dbReference type="SUPFAM" id="SSF55811">
    <property type="entry name" value="Nudix"/>
    <property type="match status" value="1"/>
</dbReference>
<dbReference type="EMBL" id="NTSO01000002">
    <property type="protein sequence ID" value="PFF51962.1"/>
    <property type="molecule type" value="Genomic_DNA"/>
</dbReference>
<dbReference type="Gene3D" id="3.90.79.10">
    <property type="entry name" value="Nucleoside Triphosphate Pyrophosphohydrolase"/>
    <property type="match status" value="1"/>
</dbReference>
<dbReference type="AlphaFoldDB" id="A0A9X0MJC4"/>
<dbReference type="PROSITE" id="PS51462">
    <property type="entry name" value="NUDIX"/>
    <property type="match status" value="1"/>
</dbReference>
<dbReference type="RefSeq" id="WP_061662249.1">
    <property type="nucleotide sequence ID" value="NZ_LOMO01000001.1"/>
</dbReference>
<proteinExistence type="predicted"/>
<reference evidence="2 4" key="1">
    <citation type="submission" date="2015-12" db="EMBL/GenBank/DDBJ databases">
        <title>Bacillus cereus Group isolate.</title>
        <authorList>
            <person name="Kovac J."/>
        </authorList>
    </citation>
    <scope>NUCLEOTIDE SEQUENCE [LARGE SCALE GENOMIC DNA]</scope>
    <source>
        <strain evidence="2 4">FSL K6-0073</strain>
    </source>
</reference>
<comment type="caution">
    <text evidence="2">The sequence shown here is derived from an EMBL/GenBank/DDBJ whole genome shotgun (WGS) entry which is preliminary data.</text>
</comment>
<evidence type="ECO:0000313" key="2">
    <source>
        <dbReference type="EMBL" id="KXY50923.1"/>
    </source>
</evidence>
<gene>
    <name evidence="2" type="ORF">AT268_30725</name>
    <name evidence="3" type="ORF">CN357_04535</name>
</gene>
<dbReference type="InterPro" id="IPR000086">
    <property type="entry name" value="NUDIX_hydrolase_dom"/>
</dbReference>
<dbReference type="Proteomes" id="UP000220210">
    <property type="component" value="Unassembled WGS sequence"/>
</dbReference>
<protein>
    <submittedName>
        <fullName evidence="3">NUDIX domain-containing protein</fullName>
    </submittedName>
</protein>